<dbReference type="EMBL" id="LUUB01000074">
    <property type="protein sequence ID" value="OAF06692.1"/>
    <property type="molecule type" value="Genomic_DNA"/>
</dbReference>
<name>A0A176YLB0_9BRAD</name>
<dbReference type="InterPro" id="IPR000868">
    <property type="entry name" value="Isochorismatase-like_dom"/>
</dbReference>
<dbReference type="Pfam" id="PF00857">
    <property type="entry name" value="Isochorismatase"/>
    <property type="match status" value="1"/>
</dbReference>
<dbReference type="Gene3D" id="3.40.50.850">
    <property type="entry name" value="Isochorismatase-like"/>
    <property type="match status" value="1"/>
</dbReference>
<dbReference type="STRING" id="1505087.AYJ54_19415"/>
<dbReference type="CDD" id="cd00431">
    <property type="entry name" value="cysteine_hydrolases"/>
    <property type="match status" value="1"/>
</dbReference>
<gene>
    <name evidence="3" type="ORF">AYJ54_19415</name>
</gene>
<protein>
    <recommendedName>
        <fullName evidence="2">Isochorismatase-like domain-containing protein</fullName>
    </recommendedName>
</protein>
<dbReference type="AlphaFoldDB" id="A0A176YLB0"/>
<organism evidence="3 4">
    <name type="scientific">Bradyrhizobium centrolobii</name>
    <dbReference type="NCBI Taxonomy" id="1505087"/>
    <lineage>
        <taxon>Bacteria</taxon>
        <taxon>Pseudomonadati</taxon>
        <taxon>Pseudomonadota</taxon>
        <taxon>Alphaproteobacteria</taxon>
        <taxon>Hyphomicrobiales</taxon>
        <taxon>Nitrobacteraceae</taxon>
        <taxon>Bradyrhizobium</taxon>
    </lineage>
</organism>
<dbReference type="SUPFAM" id="SSF52499">
    <property type="entry name" value="Isochorismatase-like hydrolases"/>
    <property type="match status" value="1"/>
</dbReference>
<dbReference type="PANTHER" id="PTHR43540:SF6">
    <property type="entry name" value="ISOCHORISMATASE-LIKE DOMAIN-CONTAINING PROTEIN"/>
    <property type="match status" value="1"/>
</dbReference>
<accession>A0A176YLB0</accession>
<evidence type="ECO:0000313" key="4">
    <source>
        <dbReference type="Proteomes" id="UP000076959"/>
    </source>
</evidence>
<reference evidence="3 4" key="1">
    <citation type="submission" date="2016-03" db="EMBL/GenBank/DDBJ databases">
        <title>Draft Genome Sequence of the Strain BR 10245 (Bradyrhizobium sp.) isolated from nodules of Centrolobium paraense.</title>
        <authorList>
            <person name="Simoes-Araujo J.L.Sr."/>
            <person name="Barauna A.C."/>
            <person name="Silva K."/>
            <person name="Zilli J.E."/>
        </authorList>
    </citation>
    <scope>NUCLEOTIDE SEQUENCE [LARGE SCALE GENOMIC DNA]</scope>
    <source>
        <strain evidence="3 4">BR 10245</strain>
    </source>
</reference>
<sequence>MHKVVIPDEVMQRVNLRRGGPSLYGRVDGARAALVVIDMQNAFLLPGMPAEVSGATDIIPQINKLAQGFRERGGVVVWVKMTIHEETESWNTWFEYFMKPDRREAMIRELSPGHKGHELHADLLVKPEDIVLQKTRYSAFIQASSDLDALLRKNGIDTVAIVGTLTNVCCEASARDAMMLNYRTFFLSDANATHTDAEHNASLAAIMQYFGEVISTDELLARLDTSQPRKATA</sequence>
<evidence type="ECO:0000313" key="3">
    <source>
        <dbReference type="EMBL" id="OAF06692.1"/>
    </source>
</evidence>
<keyword evidence="4" id="KW-1185">Reference proteome</keyword>
<dbReference type="InterPro" id="IPR050272">
    <property type="entry name" value="Isochorismatase-like_hydrls"/>
</dbReference>
<evidence type="ECO:0000256" key="1">
    <source>
        <dbReference type="ARBA" id="ARBA00022801"/>
    </source>
</evidence>
<comment type="caution">
    <text evidence="3">The sequence shown here is derived from an EMBL/GenBank/DDBJ whole genome shotgun (WGS) entry which is preliminary data.</text>
</comment>
<dbReference type="Proteomes" id="UP000076959">
    <property type="component" value="Unassembled WGS sequence"/>
</dbReference>
<keyword evidence="1" id="KW-0378">Hydrolase</keyword>
<dbReference type="OrthoDB" id="9807387at2"/>
<dbReference type="PANTHER" id="PTHR43540">
    <property type="entry name" value="PEROXYUREIDOACRYLATE/UREIDOACRYLATE AMIDOHYDROLASE-RELATED"/>
    <property type="match status" value="1"/>
</dbReference>
<dbReference type="InterPro" id="IPR036380">
    <property type="entry name" value="Isochorismatase-like_sf"/>
</dbReference>
<dbReference type="GO" id="GO:0016787">
    <property type="term" value="F:hydrolase activity"/>
    <property type="evidence" value="ECO:0007669"/>
    <property type="project" value="UniProtKB-KW"/>
</dbReference>
<dbReference type="RefSeq" id="WP_063702766.1">
    <property type="nucleotide sequence ID" value="NZ_LUUB01000074.1"/>
</dbReference>
<proteinExistence type="predicted"/>
<evidence type="ECO:0000259" key="2">
    <source>
        <dbReference type="Pfam" id="PF00857"/>
    </source>
</evidence>
<feature type="domain" description="Isochorismatase-like" evidence="2">
    <location>
        <begin position="32"/>
        <end position="218"/>
    </location>
</feature>